<evidence type="ECO:0000313" key="2">
    <source>
        <dbReference type="Proteomes" id="UP001159427"/>
    </source>
</evidence>
<name>A0ABN8SNZ4_9CNID</name>
<evidence type="ECO:0008006" key="3">
    <source>
        <dbReference type="Google" id="ProtNLM"/>
    </source>
</evidence>
<evidence type="ECO:0000313" key="1">
    <source>
        <dbReference type="EMBL" id="CAH3193264.1"/>
    </source>
</evidence>
<proteinExistence type="predicted"/>
<reference evidence="1 2" key="1">
    <citation type="submission" date="2022-05" db="EMBL/GenBank/DDBJ databases">
        <authorList>
            <consortium name="Genoscope - CEA"/>
            <person name="William W."/>
        </authorList>
    </citation>
    <scope>NUCLEOTIDE SEQUENCE [LARGE SCALE GENOMIC DNA]</scope>
</reference>
<dbReference type="EMBL" id="CALNXI010003436">
    <property type="protein sequence ID" value="CAH3193264.1"/>
    <property type="molecule type" value="Genomic_DNA"/>
</dbReference>
<sequence>MPMPFVTIPLGPTTAHVILDTPEMEHGALGVVKEVGDIVDMIVHIDFKRVVTIFNVIIICPVRASNLVAEALTTSGAAKSQQGFIVNTNKKRESRAKGLLMTEVVDAFVVGHWAVARKMMDRHVSRCTTNVLLMENEEAGKQPKEVYEQLGTFSKEGGLILDIGSGNGNGLLAGLRMKRPSFYIDQWTEESAQWQLVEDIKVQSQRNDDSQ</sequence>
<gene>
    <name evidence="1" type="ORF">PEVE_00025510</name>
</gene>
<accession>A0ABN8SNZ4</accession>
<organism evidence="1 2">
    <name type="scientific">Porites evermanni</name>
    <dbReference type="NCBI Taxonomy" id="104178"/>
    <lineage>
        <taxon>Eukaryota</taxon>
        <taxon>Metazoa</taxon>
        <taxon>Cnidaria</taxon>
        <taxon>Anthozoa</taxon>
        <taxon>Hexacorallia</taxon>
        <taxon>Scleractinia</taxon>
        <taxon>Fungiina</taxon>
        <taxon>Poritidae</taxon>
        <taxon>Porites</taxon>
    </lineage>
</organism>
<protein>
    <recommendedName>
        <fullName evidence="3">O-methyltransferase domain-containing protein</fullName>
    </recommendedName>
</protein>
<dbReference type="Proteomes" id="UP001159427">
    <property type="component" value="Unassembled WGS sequence"/>
</dbReference>
<keyword evidence="2" id="KW-1185">Reference proteome</keyword>
<comment type="caution">
    <text evidence="1">The sequence shown here is derived from an EMBL/GenBank/DDBJ whole genome shotgun (WGS) entry which is preliminary data.</text>
</comment>